<protein>
    <submittedName>
        <fullName evidence="7">Cobalt/nickel transport system permease protein</fullName>
    </submittedName>
</protein>
<keyword evidence="2" id="KW-1003">Cell membrane</keyword>
<feature type="transmembrane region" description="Helical" evidence="6">
    <location>
        <begin position="63"/>
        <end position="83"/>
    </location>
</feature>
<dbReference type="NCBIfam" id="TIGR02454">
    <property type="entry name" value="ECF_T_CbiQ"/>
    <property type="match status" value="1"/>
</dbReference>
<dbReference type="PANTHER" id="PTHR43723">
    <property type="entry name" value="COBALT TRANSPORT PROTEIN CBIQ"/>
    <property type="match status" value="1"/>
</dbReference>
<dbReference type="EMBL" id="FOOE01000009">
    <property type="protein sequence ID" value="SFF76137.1"/>
    <property type="molecule type" value="Genomic_DNA"/>
</dbReference>
<dbReference type="GO" id="GO:0043190">
    <property type="term" value="C:ATP-binding cassette (ABC) transporter complex"/>
    <property type="evidence" value="ECO:0007669"/>
    <property type="project" value="InterPro"/>
</dbReference>
<feature type="transmembrane region" description="Helical" evidence="6">
    <location>
        <begin position="237"/>
        <end position="254"/>
    </location>
</feature>
<evidence type="ECO:0000256" key="4">
    <source>
        <dbReference type="ARBA" id="ARBA00022989"/>
    </source>
</evidence>
<organism evidence="7 8">
    <name type="scientific">Clostridium cadaveris</name>
    <dbReference type="NCBI Taxonomy" id="1529"/>
    <lineage>
        <taxon>Bacteria</taxon>
        <taxon>Bacillati</taxon>
        <taxon>Bacillota</taxon>
        <taxon>Clostridia</taxon>
        <taxon>Eubacteriales</taxon>
        <taxon>Clostridiaceae</taxon>
        <taxon>Clostridium</taxon>
    </lineage>
</organism>
<dbReference type="Pfam" id="PF02361">
    <property type="entry name" value="CbiQ"/>
    <property type="match status" value="1"/>
</dbReference>
<dbReference type="InterPro" id="IPR052770">
    <property type="entry name" value="Cobalt_transport_CbiQ"/>
</dbReference>
<comment type="subcellular location">
    <subcellularLocation>
        <location evidence="1">Cell membrane</location>
        <topology evidence="1">Multi-pass membrane protein</topology>
    </subcellularLocation>
</comment>
<dbReference type="AlphaFoldDB" id="A0A1I2LFA3"/>
<dbReference type="InterPro" id="IPR003339">
    <property type="entry name" value="ABC/ECF_trnsptr_transmembrane"/>
</dbReference>
<dbReference type="STRING" id="1529.SAMN04487885_109105"/>
<evidence type="ECO:0000256" key="6">
    <source>
        <dbReference type="SAM" id="Phobius"/>
    </source>
</evidence>
<dbReference type="OrthoDB" id="9815246at2"/>
<keyword evidence="5 6" id="KW-0472">Membrane</keyword>
<dbReference type="Proteomes" id="UP000182135">
    <property type="component" value="Unassembled WGS sequence"/>
</dbReference>
<keyword evidence="4 6" id="KW-1133">Transmembrane helix</keyword>
<evidence type="ECO:0000256" key="1">
    <source>
        <dbReference type="ARBA" id="ARBA00004651"/>
    </source>
</evidence>
<accession>A0A1I2LFA3</accession>
<keyword evidence="8" id="KW-1185">Reference proteome</keyword>
<dbReference type="RefSeq" id="WP_027639850.1">
    <property type="nucleotide sequence ID" value="NZ_FOOE01000009.1"/>
</dbReference>
<feature type="transmembrane region" description="Helical" evidence="6">
    <location>
        <begin position="27"/>
        <end position="51"/>
    </location>
</feature>
<evidence type="ECO:0000256" key="5">
    <source>
        <dbReference type="ARBA" id="ARBA00023136"/>
    </source>
</evidence>
<reference evidence="7 8" key="1">
    <citation type="submission" date="2016-10" db="EMBL/GenBank/DDBJ databases">
        <authorList>
            <person name="de Groot N.N."/>
        </authorList>
    </citation>
    <scope>NUCLEOTIDE SEQUENCE [LARGE SCALE GENOMIC DNA]</scope>
    <source>
        <strain evidence="7 8">NLAE-zl-G419</strain>
    </source>
</reference>
<evidence type="ECO:0000256" key="2">
    <source>
        <dbReference type="ARBA" id="ARBA00022475"/>
    </source>
</evidence>
<name>A0A1I2LFA3_9CLOT</name>
<gene>
    <name evidence="7" type="ORF">SAMN04487885_109105</name>
</gene>
<dbReference type="GO" id="GO:0006824">
    <property type="term" value="P:cobalt ion transport"/>
    <property type="evidence" value="ECO:0007669"/>
    <property type="project" value="InterPro"/>
</dbReference>
<evidence type="ECO:0000256" key="3">
    <source>
        <dbReference type="ARBA" id="ARBA00022692"/>
    </source>
</evidence>
<keyword evidence="3 6" id="KW-0812">Transmembrane</keyword>
<evidence type="ECO:0000313" key="7">
    <source>
        <dbReference type="EMBL" id="SFF76137.1"/>
    </source>
</evidence>
<evidence type="ECO:0000313" key="8">
    <source>
        <dbReference type="Proteomes" id="UP000182135"/>
    </source>
</evidence>
<sequence>MNSIDKYAYKSKICDIDPKSKIVVSMVTLLICLVMNSLWVGAAAVVIMGYESIRCSGISIKKYIKLLMIPTVFLLIGTITIIVNKHDITQQLLVGIKIGEYNYGVNVNSLQYGFTLIFKALGAVSSMYFLTLNTPMIDLFEFFRGTHLPNLIISLMELIYRFIFIISEETENMKIAQDSRLGNLTFKSSIRSTAEMISMIFLRSYRRADRIYTALESRGYEDNVQFMKENYKSGKKIYITGISINIFIIAVGIIEKII</sequence>
<dbReference type="CDD" id="cd16914">
    <property type="entry name" value="EcfT"/>
    <property type="match status" value="1"/>
</dbReference>
<feature type="transmembrane region" description="Helical" evidence="6">
    <location>
        <begin position="110"/>
        <end position="130"/>
    </location>
</feature>
<dbReference type="InterPro" id="IPR012809">
    <property type="entry name" value="ECF_CbiQ"/>
</dbReference>
<proteinExistence type="predicted"/>
<dbReference type="PANTHER" id="PTHR43723:SF1">
    <property type="entry name" value="COBALT TRANSPORT PROTEIN CBIQ"/>
    <property type="match status" value="1"/>
</dbReference>
<dbReference type="eggNOG" id="COG0619">
    <property type="taxonomic scope" value="Bacteria"/>
</dbReference>